<protein>
    <submittedName>
        <fullName evidence="1">Uncharacterized protein</fullName>
    </submittedName>
</protein>
<dbReference type="EMBL" id="FN667742">
    <property type="protein sequence ID" value="CBJ90002.1"/>
    <property type="molecule type" value="Genomic_DNA"/>
</dbReference>
<evidence type="ECO:0000313" key="2">
    <source>
        <dbReference type="Proteomes" id="UP000008075"/>
    </source>
</evidence>
<dbReference type="Proteomes" id="UP000008075">
    <property type="component" value="Chromosome"/>
</dbReference>
<accession>D3VDT5</accession>
<sequence>MFDISSEGIHRRQDSKGFYNDVRPHSFTGGLSPVEYEKQWEEAKIVSGNA</sequence>
<dbReference type="HOGENOM" id="CLU_3124271_0_0_6"/>
<reference evidence="1 2" key="1">
    <citation type="journal article" date="2011" name="PLoS ONE">
        <title>The entomopathogenic bacterial endosymbionts xenorhabdus and photorhabdus: convergent lifestyles from divergent genomes.</title>
        <authorList>
            <person name="Chaston J.M."/>
            <person name="Suen G."/>
            <person name="Tucker S.L."/>
            <person name="Andersen A.W."/>
            <person name="Bhasin A."/>
            <person name="Bode E."/>
            <person name="Bode H.B."/>
            <person name="Brachmann A.O."/>
            <person name="Cowles C.E."/>
            <person name="Cowles K.N."/>
            <person name="Darby C."/>
            <person name="de Leon L."/>
            <person name="Drace K."/>
            <person name="Du Z."/>
            <person name="Givaudan A."/>
            <person name="Herbert Tran E.E."/>
            <person name="Jewell K.A."/>
            <person name="Knack J.J."/>
            <person name="Krasomil-Osterfeld K.C."/>
            <person name="Kukor R."/>
            <person name="Lanois A."/>
            <person name="Latreille P."/>
            <person name="Leimgruber N.K."/>
            <person name="Lipke C.M."/>
            <person name="Liu R."/>
            <person name="Lu X."/>
            <person name="Martens E.C."/>
            <person name="Marri P.R."/>
            <person name="Medigue C."/>
            <person name="Menard M.L."/>
            <person name="Miller N.M."/>
            <person name="Morales-Soto N."/>
            <person name="Norton S."/>
            <person name="Ogier J.C."/>
            <person name="Orchard S.S."/>
            <person name="Park D."/>
            <person name="Park Y."/>
            <person name="Qurollo B.A."/>
            <person name="Sugar D.R."/>
            <person name="Richards G.R."/>
            <person name="Rouy Z."/>
            <person name="Slominski B."/>
            <person name="Slominski K."/>
            <person name="Snyder H."/>
            <person name="Tjaden B.C."/>
            <person name="van der Hoeven R."/>
            <person name="Welch R.D."/>
            <person name="Wheeler C."/>
            <person name="Xiang B."/>
            <person name="Barbazuk B."/>
            <person name="Gaudriault S."/>
            <person name="Goodner B."/>
            <person name="Slater S.C."/>
            <person name="Forst S."/>
            <person name="Goldman B.S."/>
            <person name="Goodrich-Blair H."/>
        </authorList>
    </citation>
    <scope>NUCLEOTIDE SEQUENCE [LARGE SCALE GENOMIC DNA]</scope>
    <source>
        <strain evidence="2">ATCC 19061 / DSM 3370 / CCUG 14189 / LMG 1036 / NCIMB 9965 / AN6</strain>
    </source>
</reference>
<keyword evidence="2" id="KW-1185">Reference proteome</keyword>
<evidence type="ECO:0000313" key="1">
    <source>
        <dbReference type="EMBL" id="CBJ90002.1"/>
    </source>
</evidence>
<dbReference type="KEGG" id="xne:XNC1_1942"/>
<dbReference type="STRING" id="406817.XNC1_1942"/>
<gene>
    <name evidence="1" type="ordered locus">XNC1_1942</name>
</gene>
<organism evidence="1 2">
    <name type="scientific">Xenorhabdus nematophila (strain ATCC 19061 / DSM 3370 / CCUG 14189 / LMG 1036 / NCIMB 9965 / AN6)</name>
    <dbReference type="NCBI Taxonomy" id="406817"/>
    <lineage>
        <taxon>Bacteria</taxon>
        <taxon>Pseudomonadati</taxon>
        <taxon>Pseudomonadota</taxon>
        <taxon>Gammaproteobacteria</taxon>
        <taxon>Enterobacterales</taxon>
        <taxon>Morganellaceae</taxon>
        <taxon>Xenorhabdus</taxon>
    </lineage>
</organism>
<dbReference type="AlphaFoldDB" id="D3VDT5"/>
<name>D3VDT5_XENNA</name>
<proteinExistence type="predicted"/>
<dbReference type="eggNOG" id="COG2801">
    <property type="taxonomic scope" value="Bacteria"/>
</dbReference>